<organism evidence="5 6">
    <name type="scientific">Sanguibacter gelidistatuariae</name>
    <dbReference type="NCBI Taxonomy" id="1814289"/>
    <lineage>
        <taxon>Bacteria</taxon>
        <taxon>Bacillati</taxon>
        <taxon>Actinomycetota</taxon>
        <taxon>Actinomycetes</taxon>
        <taxon>Micrococcales</taxon>
        <taxon>Sanguibacteraceae</taxon>
        <taxon>Sanguibacter</taxon>
    </lineage>
</organism>
<feature type="transmembrane region" description="Helical" evidence="4">
    <location>
        <begin position="98"/>
        <end position="122"/>
    </location>
</feature>
<keyword evidence="2 5" id="KW-0418">Kinase</keyword>
<keyword evidence="3" id="KW-0902">Two-component regulatory system</keyword>
<sequence length="392" mass="41587">MAVGTALVLIVIVLMGVVHGAIVTRILGRTVTEALWIRVPGNVVMVVLMPTLALVCGAHRASRVWGALRSILPAAVLASVARGCVLLLAGAWTGDLRALWLAEGLGGMTICVCAALLGYFYVRSQRALRVEERLSGERATQRELALRTLETEEVRVRRSIAEGLHGSLQQRLVVQSIRLEIMIRQAQDHAVAPEIVESMRELRDEIDLIREHDVREMSRMLYPEGIEVGMVPAIRILLRRLPPGIATSFDVSDEVRTVDDPAGSLMSQATRLLAVRFVEEAVTNGLRHGHATAFAVTVDLVGRALRIEVANDGSAIDPAAVETGTGLRRLGERFALAGGRVDVVPTGSLDKGGAAGAVGLAGADGSVRLRAALPLGGVGGVVASPRPLPIGG</sequence>
<dbReference type="GO" id="GO:0016301">
    <property type="term" value="F:kinase activity"/>
    <property type="evidence" value="ECO:0007669"/>
    <property type="project" value="UniProtKB-KW"/>
</dbReference>
<dbReference type="AlphaFoldDB" id="A0A1G6TLJ4"/>
<evidence type="ECO:0000256" key="1">
    <source>
        <dbReference type="ARBA" id="ARBA00022679"/>
    </source>
</evidence>
<accession>A0A1G6TLJ4</accession>
<protein>
    <submittedName>
        <fullName evidence="5">Signal transduction histidine kinase</fullName>
    </submittedName>
</protein>
<name>A0A1G6TLJ4_9MICO</name>
<dbReference type="InterPro" id="IPR050482">
    <property type="entry name" value="Sensor_HK_TwoCompSys"/>
</dbReference>
<gene>
    <name evidence="5" type="ORF">SAMN05216410_3141</name>
</gene>
<reference evidence="5 6" key="1">
    <citation type="submission" date="2016-09" db="EMBL/GenBank/DDBJ databases">
        <authorList>
            <person name="Capua I."/>
            <person name="De Benedictis P."/>
            <person name="Joannis T."/>
            <person name="Lombin L.H."/>
            <person name="Cattoli G."/>
        </authorList>
    </citation>
    <scope>NUCLEOTIDE SEQUENCE [LARGE SCALE GENOMIC DNA]</scope>
    <source>
        <strain evidence="5 6">ISLP-3</strain>
    </source>
</reference>
<dbReference type="Gene3D" id="3.30.565.10">
    <property type="entry name" value="Histidine kinase-like ATPase, C-terminal domain"/>
    <property type="match status" value="1"/>
</dbReference>
<dbReference type="InterPro" id="IPR036890">
    <property type="entry name" value="HATPase_C_sf"/>
</dbReference>
<feature type="transmembrane region" description="Helical" evidence="4">
    <location>
        <begin position="36"/>
        <end position="58"/>
    </location>
</feature>
<dbReference type="SUPFAM" id="SSF55874">
    <property type="entry name" value="ATPase domain of HSP90 chaperone/DNA topoisomerase II/histidine kinase"/>
    <property type="match status" value="1"/>
</dbReference>
<keyword evidence="4" id="KW-0812">Transmembrane</keyword>
<dbReference type="GO" id="GO:0000160">
    <property type="term" value="P:phosphorelay signal transduction system"/>
    <property type="evidence" value="ECO:0007669"/>
    <property type="project" value="UniProtKB-KW"/>
</dbReference>
<proteinExistence type="predicted"/>
<feature type="transmembrane region" description="Helical" evidence="4">
    <location>
        <begin position="70"/>
        <end position="92"/>
    </location>
</feature>
<keyword evidence="6" id="KW-1185">Reference proteome</keyword>
<evidence type="ECO:0000313" key="6">
    <source>
        <dbReference type="Proteomes" id="UP000199039"/>
    </source>
</evidence>
<keyword evidence="4" id="KW-0472">Membrane</keyword>
<evidence type="ECO:0000313" key="5">
    <source>
        <dbReference type="EMBL" id="SDD29958.1"/>
    </source>
</evidence>
<evidence type="ECO:0000256" key="4">
    <source>
        <dbReference type="SAM" id="Phobius"/>
    </source>
</evidence>
<evidence type="ECO:0000256" key="2">
    <source>
        <dbReference type="ARBA" id="ARBA00022777"/>
    </source>
</evidence>
<dbReference type="PANTHER" id="PTHR24421">
    <property type="entry name" value="NITRATE/NITRITE SENSOR PROTEIN NARX-RELATED"/>
    <property type="match status" value="1"/>
</dbReference>
<dbReference type="STRING" id="1814289.SAMN05216410_3141"/>
<dbReference type="PANTHER" id="PTHR24421:SF58">
    <property type="entry name" value="SIGNAL TRANSDUCTION HISTIDINE-PROTEIN KINASE_PHOSPHATASE UHPB"/>
    <property type="match status" value="1"/>
</dbReference>
<evidence type="ECO:0000256" key="3">
    <source>
        <dbReference type="ARBA" id="ARBA00023012"/>
    </source>
</evidence>
<keyword evidence="4" id="KW-1133">Transmembrane helix</keyword>
<dbReference type="Proteomes" id="UP000199039">
    <property type="component" value="Unassembled WGS sequence"/>
</dbReference>
<keyword evidence="1" id="KW-0808">Transferase</keyword>
<dbReference type="EMBL" id="FMYH01000006">
    <property type="protein sequence ID" value="SDD29958.1"/>
    <property type="molecule type" value="Genomic_DNA"/>
</dbReference>